<sequence>MVTVSLPQSVKLRATSNLLPPQKMQVSVGGGQYPLCRAKIPNPQSCSSSLFFYSKSCTHFYLLPSLVSKNIPIGKLQYCSVYETGPRNQRNVGAIYASEAGAETSTTAAETDDAERWLLEPVGDGDSRHIGFKVSMPGAFEIASSAVTVGRLPEKADIVIPVGTVSGVHARIEKKDGVLLVTDLDSTNGTFIGEKRLKPGVAAPMSSGSYITFGDTNLAIFRVSKLENAEVPRKSEESEAKTEDSSVATG</sequence>
<dbReference type="Proteomes" id="UP001062846">
    <property type="component" value="Chromosome 1"/>
</dbReference>
<reference evidence="1" key="1">
    <citation type="submission" date="2022-02" db="EMBL/GenBank/DDBJ databases">
        <title>Plant Genome Project.</title>
        <authorList>
            <person name="Zhang R.-G."/>
        </authorList>
    </citation>
    <scope>NUCLEOTIDE SEQUENCE</scope>
    <source>
        <strain evidence="1">AT1</strain>
    </source>
</reference>
<proteinExistence type="predicted"/>
<dbReference type="EMBL" id="CM046388">
    <property type="protein sequence ID" value="KAI8573346.1"/>
    <property type="molecule type" value="Genomic_DNA"/>
</dbReference>
<accession>A0ACC0Q7E2</accession>
<organism evidence="1 2">
    <name type="scientific">Rhododendron molle</name>
    <name type="common">Chinese azalea</name>
    <name type="synonym">Azalea mollis</name>
    <dbReference type="NCBI Taxonomy" id="49168"/>
    <lineage>
        <taxon>Eukaryota</taxon>
        <taxon>Viridiplantae</taxon>
        <taxon>Streptophyta</taxon>
        <taxon>Embryophyta</taxon>
        <taxon>Tracheophyta</taxon>
        <taxon>Spermatophyta</taxon>
        <taxon>Magnoliopsida</taxon>
        <taxon>eudicotyledons</taxon>
        <taxon>Gunneridae</taxon>
        <taxon>Pentapetalae</taxon>
        <taxon>asterids</taxon>
        <taxon>Ericales</taxon>
        <taxon>Ericaceae</taxon>
        <taxon>Ericoideae</taxon>
        <taxon>Rhodoreae</taxon>
        <taxon>Rhododendron</taxon>
    </lineage>
</organism>
<protein>
    <submittedName>
        <fullName evidence="1">Uncharacterized protein</fullName>
    </submittedName>
</protein>
<comment type="caution">
    <text evidence="1">The sequence shown here is derived from an EMBL/GenBank/DDBJ whole genome shotgun (WGS) entry which is preliminary data.</text>
</comment>
<gene>
    <name evidence="1" type="ORF">RHMOL_Rhmol01G0269900</name>
</gene>
<name>A0ACC0Q7E2_RHOML</name>
<keyword evidence="2" id="KW-1185">Reference proteome</keyword>
<evidence type="ECO:0000313" key="1">
    <source>
        <dbReference type="EMBL" id="KAI8573346.1"/>
    </source>
</evidence>
<evidence type="ECO:0000313" key="2">
    <source>
        <dbReference type="Proteomes" id="UP001062846"/>
    </source>
</evidence>